<dbReference type="Pfam" id="PF00072">
    <property type="entry name" value="Response_reg"/>
    <property type="match status" value="1"/>
</dbReference>
<evidence type="ECO:0000256" key="3">
    <source>
        <dbReference type="PROSITE-ProRule" id="PRU00169"/>
    </source>
</evidence>
<feature type="DNA-binding region" description="OmpR/PhoB-type" evidence="4">
    <location>
        <begin position="130"/>
        <end position="226"/>
    </location>
</feature>
<keyword evidence="2 4" id="KW-0238">DNA-binding</keyword>
<dbReference type="SMART" id="SM00862">
    <property type="entry name" value="Trans_reg_C"/>
    <property type="match status" value="1"/>
</dbReference>
<dbReference type="PROSITE" id="PS51755">
    <property type="entry name" value="OMPR_PHOB"/>
    <property type="match status" value="1"/>
</dbReference>
<evidence type="ECO:0000256" key="1">
    <source>
        <dbReference type="ARBA" id="ARBA00022553"/>
    </source>
</evidence>
<accession>A0AAX2AHY3</accession>
<name>A0AAX2AHY3_9BACT</name>
<dbReference type="SMART" id="SM00448">
    <property type="entry name" value="REC"/>
    <property type="match status" value="1"/>
</dbReference>
<dbReference type="GO" id="GO:0006355">
    <property type="term" value="P:regulation of DNA-templated transcription"/>
    <property type="evidence" value="ECO:0007669"/>
    <property type="project" value="InterPro"/>
</dbReference>
<dbReference type="AlphaFoldDB" id="A0AAX2AHY3"/>
<feature type="domain" description="OmpR/PhoB-type" evidence="6">
    <location>
        <begin position="130"/>
        <end position="226"/>
    </location>
</feature>
<dbReference type="InterPro" id="IPR011006">
    <property type="entry name" value="CheY-like_superfamily"/>
</dbReference>
<dbReference type="GO" id="GO:0003677">
    <property type="term" value="F:DNA binding"/>
    <property type="evidence" value="ECO:0007669"/>
    <property type="project" value="UniProtKB-UniRule"/>
</dbReference>
<feature type="modified residue" description="4-aspartylphosphate" evidence="3">
    <location>
        <position position="62"/>
    </location>
</feature>
<keyword evidence="1 3" id="KW-0597">Phosphoprotein</keyword>
<dbReference type="InterPro" id="IPR001789">
    <property type="entry name" value="Sig_transdc_resp-reg_receiver"/>
</dbReference>
<comment type="caution">
    <text evidence="7">The sequence shown here is derived from an EMBL/GenBank/DDBJ whole genome shotgun (WGS) entry which is preliminary data.</text>
</comment>
<evidence type="ECO:0000259" key="6">
    <source>
        <dbReference type="PROSITE" id="PS51755"/>
    </source>
</evidence>
<dbReference type="InterPro" id="IPR036388">
    <property type="entry name" value="WH-like_DNA-bd_sf"/>
</dbReference>
<evidence type="ECO:0000313" key="8">
    <source>
        <dbReference type="Proteomes" id="UP000290092"/>
    </source>
</evidence>
<evidence type="ECO:0000259" key="5">
    <source>
        <dbReference type="PROSITE" id="PS50110"/>
    </source>
</evidence>
<dbReference type="Proteomes" id="UP000290092">
    <property type="component" value="Unassembled WGS sequence"/>
</dbReference>
<dbReference type="RefSeq" id="WP_114841519.1">
    <property type="nucleotide sequence ID" value="NZ_CP031219.1"/>
</dbReference>
<protein>
    <submittedName>
        <fullName evidence="7">DNA-binding response regulator</fullName>
    </submittedName>
</protein>
<dbReference type="EMBL" id="NXID01000038">
    <property type="protein sequence ID" value="RXK15116.1"/>
    <property type="molecule type" value="Genomic_DNA"/>
</dbReference>
<evidence type="ECO:0000256" key="4">
    <source>
        <dbReference type="PROSITE-ProRule" id="PRU01091"/>
    </source>
</evidence>
<dbReference type="PANTHER" id="PTHR43547:SF2">
    <property type="entry name" value="HYBRID SIGNAL TRANSDUCTION HISTIDINE KINASE C"/>
    <property type="match status" value="1"/>
</dbReference>
<dbReference type="Gene3D" id="3.40.50.2300">
    <property type="match status" value="1"/>
</dbReference>
<dbReference type="GO" id="GO:0000155">
    <property type="term" value="F:phosphorelay sensor kinase activity"/>
    <property type="evidence" value="ECO:0007669"/>
    <property type="project" value="TreeGrafter"/>
</dbReference>
<dbReference type="Pfam" id="PF00486">
    <property type="entry name" value="Trans_reg_C"/>
    <property type="match status" value="1"/>
</dbReference>
<dbReference type="PROSITE" id="PS50110">
    <property type="entry name" value="RESPONSE_REGULATORY"/>
    <property type="match status" value="1"/>
</dbReference>
<reference evidence="7 8" key="1">
    <citation type="submission" date="2017-09" db="EMBL/GenBank/DDBJ databases">
        <title>Genomics of the genus Arcobacter.</title>
        <authorList>
            <person name="Perez-Cataluna A."/>
            <person name="Figueras M.J."/>
            <person name="Salas-Masso N."/>
        </authorList>
    </citation>
    <scope>NUCLEOTIDE SEQUENCE [LARGE SCALE GENOMIC DNA]</scope>
    <source>
        <strain evidence="7 8">CECT 7386</strain>
    </source>
</reference>
<proteinExistence type="predicted"/>
<keyword evidence="8" id="KW-1185">Reference proteome</keyword>
<dbReference type="InterPro" id="IPR001867">
    <property type="entry name" value="OmpR/PhoB-type_DNA-bd"/>
</dbReference>
<sequence>MNKELLEQLKNFTILCVEDEEGIRKRFVNTLKYYFKEVYAASCVDEGYELYLEYKPSIILSDIEMPNKNGIALIEKIRKKDLSSIVIMVTAYSNEEYLLDLINLNINQYILKPVNSETLLNGILKALVKKLTLKIHFTEELYFDMSCRELFYNDEIVNLRKRDKDFIVLLYENKNQVLTYSLIEEHLWKDKIMSMSALKTFIKEFRQRIPFDIITNIPQEGYKLKNFS</sequence>
<dbReference type="Gene3D" id="1.10.10.10">
    <property type="entry name" value="Winged helix-like DNA-binding domain superfamily/Winged helix DNA-binding domain"/>
    <property type="match status" value="1"/>
</dbReference>
<feature type="domain" description="Response regulatory" evidence="5">
    <location>
        <begin position="13"/>
        <end position="127"/>
    </location>
</feature>
<organism evidence="7 8">
    <name type="scientific">Malaciobacter mytili LMG 24559</name>
    <dbReference type="NCBI Taxonomy" id="1032238"/>
    <lineage>
        <taxon>Bacteria</taxon>
        <taxon>Pseudomonadati</taxon>
        <taxon>Campylobacterota</taxon>
        <taxon>Epsilonproteobacteria</taxon>
        <taxon>Campylobacterales</taxon>
        <taxon>Arcobacteraceae</taxon>
        <taxon>Malaciobacter</taxon>
    </lineage>
</organism>
<gene>
    <name evidence="7" type="ORF">CP985_10210</name>
</gene>
<evidence type="ECO:0000256" key="2">
    <source>
        <dbReference type="ARBA" id="ARBA00023125"/>
    </source>
</evidence>
<dbReference type="KEGG" id="amyt:AMYT_1068"/>
<evidence type="ECO:0000313" key="7">
    <source>
        <dbReference type="EMBL" id="RXK15116.1"/>
    </source>
</evidence>
<dbReference type="PANTHER" id="PTHR43547">
    <property type="entry name" value="TWO-COMPONENT HISTIDINE KINASE"/>
    <property type="match status" value="1"/>
</dbReference>
<dbReference type="SUPFAM" id="SSF52172">
    <property type="entry name" value="CheY-like"/>
    <property type="match status" value="1"/>
</dbReference>